<dbReference type="Pfam" id="PF23793">
    <property type="entry name" value="LysC"/>
    <property type="match status" value="1"/>
</dbReference>
<feature type="chain" id="PRO_5042588564" evidence="1">
    <location>
        <begin position="25"/>
        <end position="86"/>
    </location>
</feature>
<accession>A0AAJ6M2B3</accession>
<dbReference type="EMBL" id="CP134081">
    <property type="protein sequence ID" value="WNC11648.1"/>
    <property type="molecule type" value="Genomic_DNA"/>
</dbReference>
<dbReference type="NCBIfam" id="NF038368">
    <property type="entry name" value="P2_Rz1"/>
    <property type="match status" value="1"/>
</dbReference>
<dbReference type="PROSITE" id="PS51257">
    <property type="entry name" value="PROKAR_LIPOPROTEIN"/>
    <property type="match status" value="1"/>
</dbReference>
<evidence type="ECO:0000313" key="2">
    <source>
        <dbReference type="EMBL" id="WNC11648.1"/>
    </source>
</evidence>
<evidence type="ECO:0000313" key="3">
    <source>
        <dbReference type="Proteomes" id="UP001258207"/>
    </source>
</evidence>
<protein>
    <submittedName>
        <fullName evidence="2">Rz1-like lysis system protein LysC</fullName>
    </submittedName>
</protein>
<dbReference type="RefSeq" id="WP_310792912.1">
    <property type="nucleotide sequence ID" value="NZ_CP134081.1"/>
</dbReference>
<proteinExistence type="predicted"/>
<name>A0AAJ6M2B3_9PSED</name>
<dbReference type="InterPro" id="IPR058979">
    <property type="entry name" value="LysC-like"/>
</dbReference>
<dbReference type="Proteomes" id="UP001258207">
    <property type="component" value="Chromosome"/>
</dbReference>
<sequence>MKTPHFAIGLNSLCLTLLLGCASAPPSPAPTLIVSGCPAVTPCTLPATAPRHNGQLLGDQDSLEAAWADCAAQVDMIFRHQQAATP</sequence>
<organism evidence="2 3">
    <name type="scientific">Pseudomonas coleopterorum</name>
    <dbReference type="NCBI Taxonomy" id="1605838"/>
    <lineage>
        <taxon>Bacteria</taxon>
        <taxon>Pseudomonadati</taxon>
        <taxon>Pseudomonadota</taxon>
        <taxon>Gammaproteobacteria</taxon>
        <taxon>Pseudomonadales</taxon>
        <taxon>Pseudomonadaceae</taxon>
        <taxon>Pseudomonas</taxon>
    </lineage>
</organism>
<dbReference type="InterPro" id="IPR047737">
    <property type="entry name" value="LysC"/>
</dbReference>
<reference evidence="2" key="1">
    <citation type="submission" date="2023-09" db="EMBL/GenBank/DDBJ databases">
        <title>First report of Pseudomonas coleopterorum DJ13 causing leaf spot on Rhododendron pulchrum Sweet in China.</title>
        <authorList>
            <person name="Zhang Y."/>
        </authorList>
    </citation>
    <scope>NUCLEOTIDE SEQUENCE</scope>
    <source>
        <strain evidence="2">DJ13</strain>
    </source>
</reference>
<feature type="signal peptide" evidence="1">
    <location>
        <begin position="1"/>
        <end position="24"/>
    </location>
</feature>
<keyword evidence="1" id="KW-0732">Signal</keyword>
<gene>
    <name evidence="2" type="primary">lysC</name>
    <name evidence="2" type="ORF">RI108_09670</name>
</gene>
<evidence type="ECO:0000256" key="1">
    <source>
        <dbReference type="SAM" id="SignalP"/>
    </source>
</evidence>
<dbReference type="AlphaFoldDB" id="A0AAJ6M2B3"/>